<sequence>MNGETVTLGTSMALIFAGLLALLYGEYAGLTVTFVPTGGVVVLVGIGILTAYIARLPEPDDTDAGH</sequence>
<evidence type="ECO:0000313" key="2">
    <source>
        <dbReference type="EMBL" id="ADQ67148.1"/>
    </source>
</evidence>
<accession>E4NKZ6</accession>
<proteinExistence type="predicted"/>
<feature type="transmembrane region" description="Helical" evidence="1">
    <location>
        <begin position="32"/>
        <end position="54"/>
    </location>
</feature>
<dbReference type="AlphaFoldDB" id="E4NKZ6"/>
<keyword evidence="4" id="KW-1185">Reference proteome</keyword>
<keyword evidence="1" id="KW-0812">Transmembrane</keyword>
<evidence type="ECO:0000313" key="4">
    <source>
        <dbReference type="Proteomes" id="UP000006663"/>
    </source>
</evidence>
<dbReference type="KEGG" id="hbo:Hbor_15780"/>
<dbReference type="GeneID" id="9993397"/>
<dbReference type="HOGENOM" id="CLU_2820663_0_0_2"/>
<dbReference type="Proteomes" id="UP000006663">
    <property type="component" value="Chromosome"/>
</dbReference>
<dbReference type="EMBL" id="AOHT01000014">
    <property type="protein sequence ID" value="ELY29696.1"/>
    <property type="molecule type" value="Genomic_DNA"/>
</dbReference>
<protein>
    <submittedName>
        <fullName evidence="2">Uncharacterized protein</fullName>
    </submittedName>
</protein>
<dbReference type="RefSeq" id="WP_006054381.1">
    <property type="nucleotide sequence ID" value="NC_014729.1"/>
</dbReference>
<keyword evidence="1" id="KW-1133">Transmembrane helix</keyword>
<reference evidence="3 5" key="2">
    <citation type="journal article" date="2014" name="PLoS Genet.">
        <title>Phylogenetically driven sequencing of extremely halophilic archaea reveals strategies for static and dynamic osmo-response.</title>
        <authorList>
            <person name="Becker E.A."/>
            <person name="Seitzer P.M."/>
            <person name="Tritt A."/>
            <person name="Larsen D."/>
            <person name="Krusor M."/>
            <person name="Yao A.I."/>
            <person name="Wu D."/>
            <person name="Madern D."/>
            <person name="Eisen J.A."/>
            <person name="Darling A.E."/>
            <person name="Facciotti M.T."/>
        </authorList>
    </citation>
    <scope>NUCLEOTIDE SEQUENCE [LARGE SCALE GENOMIC DNA]</scope>
    <source>
        <strain evidence="3 5">DSM 11551</strain>
    </source>
</reference>
<dbReference type="EMBL" id="CP001690">
    <property type="protein sequence ID" value="ADQ67148.1"/>
    <property type="molecule type" value="Genomic_DNA"/>
</dbReference>
<gene>
    <name evidence="2" type="ordered locus">Hbor_15780</name>
    <name evidence="3" type="ORF">C499_05313</name>
</gene>
<evidence type="ECO:0000256" key="1">
    <source>
        <dbReference type="SAM" id="Phobius"/>
    </source>
</evidence>
<reference evidence="2 4" key="1">
    <citation type="journal article" date="2009" name="Stand. Genomic Sci.">
        <title>Complete genome sequence of Halogeometricum borinquense type strain (PR3).</title>
        <authorList>
            <person name="Malfatti S."/>
            <person name="Tindall B.J."/>
            <person name="Schneider S."/>
            <person name="Fahnrich R."/>
            <person name="Lapidus A."/>
            <person name="Labuttii K."/>
            <person name="Copeland A."/>
            <person name="Glavina Del Rio T."/>
            <person name="Nolan M."/>
            <person name="Chen F."/>
            <person name="Lucas S."/>
            <person name="Tice H."/>
            <person name="Cheng J.F."/>
            <person name="Bruce D."/>
            <person name="Goodwin L."/>
            <person name="Pitluck S."/>
            <person name="Anderson I."/>
            <person name="Pati A."/>
            <person name="Ivanova N."/>
            <person name="Mavromatis K."/>
            <person name="Chen A."/>
            <person name="Palaniappan K."/>
            <person name="D'haeseleer P."/>
            <person name="Goker M."/>
            <person name="Bristow J."/>
            <person name="Eisen J.A."/>
            <person name="Markowitz V."/>
            <person name="Hugenholtz P."/>
            <person name="Kyrpides N.C."/>
            <person name="Klenk H.P."/>
            <person name="Chain P."/>
        </authorList>
    </citation>
    <scope>NUCLEOTIDE SEQUENCE [LARGE SCALE GENOMIC DNA]</scope>
    <source>
        <strain evidence="4">ATCC 700274 / DSM 11551 / JCM 10706 / KCTC 4070 / PR3</strain>
        <strain evidence="2">PR 3</strain>
    </source>
</reference>
<name>E4NKZ6_HALBP</name>
<keyword evidence="1" id="KW-0472">Membrane</keyword>
<feature type="transmembrane region" description="Helical" evidence="1">
    <location>
        <begin position="6"/>
        <end position="25"/>
    </location>
</feature>
<evidence type="ECO:0000313" key="5">
    <source>
        <dbReference type="Proteomes" id="UP000011585"/>
    </source>
</evidence>
<evidence type="ECO:0000313" key="3">
    <source>
        <dbReference type="EMBL" id="ELY29696.1"/>
    </source>
</evidence>
<organism evidence="2 4">
    <name type="scientific">Halogeometricum borinquense (strain ATCC 700274 / DSM 11551 / JCM 10706 / KCTC 4070 / PR3)</name>
    <dbReference type="NCBI Taxonomy" id="469382"/>
    <lineage>
        <taxon>Archaea</taxon>
        <taxon>Methanobacteriati</taxon>
        <taxon>Methanobacteriota</taxon>
        <taxon>Stenosarchaea group</taxon>
        <taxon>Halobacteria</taxon>
        <taxon>Halobacteriales</taxon>
        <taxon>Haloferacaceae</taxon>
        <taxon>Halogeometricum</taxon>
    </lineage>
</organism>
<dbReference type="Proteomes" id="UP000011585">
    <property type="component" value="Unassembled WGS sequence"/>
</dbReference>